<proteinExistence type="predicted"/>
<feature type="region of interest" description="Disordered" evidence="1">
    <location>
        <begin position="1"/>
        <end position="85"/>
    </location>
</feature>
<protein>
    <submittedName>
        <fullName evidence="2">Uncharacterized protein</fullName>
    </submittedName>
</protein>
<gene>
    <name evidence="2" type="ORF">GUJ93_ZPchr0012g20706</name>
</gene>
<organism evidence="2 3">
    <name type="scientific">Zizania palustris</name>
    <name type="common">Northern wild rice</name>
    <dbReference type="NCBI Taxonomy" id="103762"/>
    <lineage>
        <taxon>Eukaryota</taxon>
        <taxon>Viridiplantae</taxon>
        <taxon>Streptophyta</taxon>
        <taxon>Embryophyta</taxon>
        <taxon>Tracheophyta</taxon>
        <taxon>Spermatophyta</taxon>
        <taxon>Magnoliopsida</taxon>
        <taxon>Liliopsida</taxon>
        <taxon>Poales</taxon>
        <taxon>Poaceae</taxon>
        <taxon>BOP clade</taxon>
        <taxon>Oryzoideae</taxon>
        <taxon>Oryzeae</taxon>
        <taxon>Zizaniinae</taxon>
        <taxon>Zizania</taxon>
    </lineage>
</organism>
<accession>A0A8J6BWE1</accession>
<dbReference type="EMBL" id="JAAALK010000080">
    <property type="protein sequence ID" value="KAG8094870.1"/>
    <property type="molecule type" value="Genomic_DNA"/>
</dbReference>
<name>A0A8J6BWE1_ZIZPA</name>
<dbReference type="Proteomes" id="UP000729402">
    <property type="component" value="Unassembled WGS sequence"/>
</dbReference>
<evidence type="ECO:0000313" key="3">
    <source>
        <dbReference type="Proteomes" id="UP000729402"/>
    </source>
</evidence>
<evidence type="ECO:0000313" key="2">
    <source>
        <dbReference type="EMBL" id="KAG8094870.1"/>
    </source>
</evidence>
<keyword evidence="3" id="KW-1185">Reference proteome</keyword>
<dbReference type="AlphaFoldDB" id="A0A8J6BWE1"/>
<feature type="compositionally biased region" description="Low complexity" evidence="1">
    <location>
        <begin position="42"/>
        <end position="57"/>
    </location>
</feature>
<sequence length="112" mass="11998">MWPPPLNPCTSRSLADAGTLRMRPRLPATDRATHSVAGQSTAHAHAVALHPHAQGTPPLTPAPGLPRYATARPPRAPELASVRSPLQPRAACTWSHCRQDGAPHAPMRCSIW</sequence>
<reference evidence="2" key="1">
    <citation type="journal article" date="2021" name="bioRxiv">
        <title>Whole Genome Assembly and Annotation of Northern Wild Rice, Zizania palustris L., Supports a Whole Genome Duplication in the Zizania Genus.</title>
        <authorList>
            <person name="Haas M."/>
            <person name="Kono T."/>
            <person name="Macchietto M."/>
            <person name="Millas R."/>
            <person name="McGilp L."/>
            <person name="Shao M."/>
            <person name="Duquette J."/>
            <person name="Hirsch C.N."/>
            <person name="Kimball J."/>
        </authorList>
    </citation>
    <scope>NUCLEOTIDE SEQUENCE</scope>
    <source>
        <tissue evidence="2">Fresh leaf tissue</tissue>
    </source>
</reference>
<reference evidence="2" key="2">
    <citation type="submission" date="2021-02" db="EMBL/GenBank/DDBJ databases">
        <authorList>
            <person name="Kimball J.A."/>
            <person name="Haas M.W."/>
            <person name="Macchietto M."/>
            <person name="Kono T."/>
            <person name="Duquette J."/>
            <person name="Shao M."/>
        </authorList>
    </citation>
    <scope>NUCLEOTIDE SEQUENCE</scope>
    <source>
        <tissue evidence="2">Fresh leaf tissue</tissue>
    </source>
</reference>
<comment type="caution">
    <text evidence="2">The sequence shown here is derived from an EMBL/GenBank/DDBJ whole genome shotgun (WGS) entry which is preliminary data.</text>
</comment>
<evidence type="ECO:0000256" key="1">
    <source>
        <dbReference type="SAM" id="MobiDB-lite"/>
    </source>
</evidence>